<keyword evidence="2" id="KW-1185">Reference proteome</keyword>
<evidence type="ECO:0000313" key="2">
    <source>
        <dbReference type="Proteomes" id="UP000502706"/>
    </source>
</evidence>
<accession>A0A6G8PWV3</accession>
<name>A0A6G8PWV3_9ACTN</name>
<sequence>MGDARPMLLAALRSHRPGGRGFADPRTARLEAAADAHWFVHPDDEEVIEAWKAFYGRVRKGAATRAG</sequence>
<dbReference type="AlphaFoldDB" id="A0A6G8PWV3"/>
<dbReference type="KEGG" id="rmar:GBA65_09200"/>
<dbReference type="EMBL" id="CP045121">
    <property type="protein sequence ID" value="QIN78665.1"/>
    <property type="molecule type" value="Genomic_DNA"/>
</dbReference>
<dbReference type="Proteomes" id="UP000502706">
    <property type="component" value="Chromosome"/>
</dbReference>
<proteinExistence type="predicted"/>
<evidence type="ECO:0000313" key="1">
    <source>
        <dbReference type="EMBL" id="QIN78665.1"/>
    </source>
</evidence>
<organism evidence="1 2">
    <name type="scientific">Rubrobacter marinus</name>
    <dbReference type="NCBI Taxonomy" id="2653852"/>
    <lineage>
        <taxon>Bacteria</taxon>
        <taxon>Bacillati</taxon>
        <taxon>Actinomycetota</taxon>
        <taxon>Rubrobacteria</taxon>
        <taxon>Rubrobacterales</taxon>
        <taxon>Rubrobacteraceae</taxon>
        <taxon>Rubrobacter</taxon>
    </lineage>
</organism>
<protein>
    <submittedName>
        <fullName evidence="1">Uncharacterized protein</fullName>
    </submittedName>
</protein>
<gene>
    <name evidence="1" type="ORF">GBA65_09200</name>
</gene>
<dbReference type="RefSeq" id="WP_166396339.1">
    <property type="nucleotide sequence ID" value="NZ_CP045121.1"/>
</dbReference>
<reference evidence="1 2" key="1">
    <citation type="submission" date="2019-10" db="EMBL/GenBank/DDBJ databases">
        <title>Rubrobacter sp nov SCSIO 52915 isolated from a deep-sea sediment in the South China Sea.</title>
        <authorList>
            <person name="Chen R.W."/>
        </authorList>
    </citation>
    <scope>NUCLEOTIDE SEQUENCE [LARGE SCALE GENOMIC DNA]</scope>
    <source>
        <strain evidence="1 2">SCSIO 52915</strain>
    </source>
</reference>